<dbReference type="EMBL" id="JBBUKT010000012">
    <property type="protein sequence ID" value="MEK7953565.1"/>
    <property type="molecule type" value="Genomic_DNA"/>
</dbReference>
<proteinExistence type="predicted"/>
<evidence type="ECO:0000313" key="2">
    <source>
        <dbReference type="EMBL" id="MEK7953565.1"/>
    </source>
</evidence>
<feature type="transmembrane region" description="Helical" evidence="1">
    <location>
        <begin position="442"/>
        <end position="466"/>
    </location>
</feature>
<keyword evidence="1" id="KW-0472">Membrane</keyword>
<evidence type="ECO:0000256" key="1">
    <source>
        <dbReference type="SAM" id="Phobius"/>
    </source>
</evidence>
<comment type="caution">
    <text evidence="2">The sequence shown here is derived from an EMBL/GenBank/DDBJ whole genome shotgun (WGS) entry which is preliminary data.</text>
</comment>
<dbReference type="Proteomes" id="UP001371305">
    <property type="component" value="Unassembled WGS sequence"/>
</dbReference>
<keyword evidence="1" id="KW-0812">Transmembrane</keyword>
<keyword evidence="1" id="KW-1133">Transmembrane helix</keyword>
<feature type="transmembrane region" description="Helical" evidence="1">
    <location>
        <begin position="400"/>
        <end position="422"/>
    </location>
</feature>
<gene>
    <name evidence="2" type="ORF">WKV53_23825</name>
</gene>
<feature type="transmembrane region" description="Helical" evidence="1">
    <location>
        <begin position="591"/>
        <end position="612"/>
    </location>
</feature>
<name>A0ABU9B416_9BACT</name>
<feature type="transmembrane region" description="Helical" evidence="1">
    <location>
        <begin position="57"/>
        <end position="78"/>
    </location>
</feature>
<dbReference type="RefSeq" id="WP_341407331.1">
    <property type="nucleotide sequence ID" value="NZ_JBBUKT010000012.1"/>
</dbReference>
<organism evidence="2 3">
    <name type="scientific">Luteolibacter soli</name>
    <dbReference type="NCBI Taxonomy" id="3135280"/>
    <lineage>
        <taxon>Bacteria</taxon>
        <taxon>Pseudomonadati</taxon>
        <taxon>Verrucomicrobiota</taxon>
        <taxon>Verrucomicrobiia</taxon>
        <taxon>Verrucomicrobiales</taxon>
        <taxon>Verrucomicrobiaceae</taxon>
        <taxon>Luteolibacter</taxon>
    </lineage>
</organism>
<reference evidence="2 3" key="1">
    <citation type="submission" date="2024-04" db="EMBL/GenBank/DDBJ databases">
        <title>Luteolibacter sp. isolated from soil.</title>
        <authorList>
            <person name="An J."/>
        </authorList>
    </citation>
    <scope>NUCLEOTIDE SEQUENCE [LARGE SCALE GENOMIC DNA]</scope>
    <source>
        <strain evidence="2 3">Y139</strain>
    </source>
</reference>
<accession>A0ABU9B416</accession>
<feature type="transmembrane region" description="Helical" evidence="1">
    <location>
        <begin position="525"/>
        <end position="547"/>
    </location>
</feature>
<feature type="transmembrane region" description="Helical" evidence="1">
    <location>
        <begin position="554"/>
        <end position="579"/>
    </location>
</feature>
<sequence length="655" mass="72617">MAEETARFISLATRAVGEPEREAAGHELAARIAHAGGESEVPHAVARLASSKPAPPWRFPLLASLVVVGLVAALAFLIPSHWKEARLLTPVHHQGYDGNHIDRLLAALGPAADDVPLRTIYYTNQKAWAREVDSLLAEAPDNPAYGRFHARWFSYLHPKEILPPDYRSKWQALDPDNAWWGISAANQLAEKSISSTRGVHTVTDEPRFQQALDYFSDAASREFCRSNAAVVQDRELRSFRRENTLVSAYMEQQLLQIAGGDSVNLYSILRAIDVRADRLVTSGDKEGLERLMKDFRNIVMMILDSPSNGYMSVGLIRSVIPRLAAKCRALGVTAEAEWLERLYDTDKQLLAAAKKARSSGGLGRPSSSFARLWLDGFADEFAPEDIEPGRMAEYAVADRFAAVAGVLAFFLMVAGCLMEVSRRRLAGGLARGLMPLWRVSDSAWLLGLGVGLPLLWWLGIVHLSPLGCRDIGLTYFHFGQLPLMQPWLSQDLGGLVFAAVMIVQVARWRWAKRGAFLALRPDRMWMGWTMAIVAALFIPVQGIVRYLPSNQEKFLLFGSAAGGIALLWLLWEAVVIVFFSRENSLGVQLLVRAILPAAATAAILLLVATPALRKAEQTWMAKDELMRRDPEGSGMTVLERRLNEPLRRTLLDALR</sequence>
<keyword evidence="3" id="KW-1185">Reference proteome</keyword>
<evidence type="ECO:0000313" key="3">
    <source>
        <dbReference type="Proteomes" id="UP001371305"/>
    </source>
</evidence>
<feature type="transmembrane region" description="Helical" evidence="1">
    <location>
        <begin position="487"/>
        <end position="505"/>
    </location>
</feature>
<protein>
    <submittedName>
        <fullName evidence="2">Uncharacterized protein</fullName>
    </submittedName>
</protein>